<protein>
    <submittedName>
        <fullName evidence="1">Unannotated protein</fullName>
    </submittedName>
</protein>
<reference evidence="1" key="1">
    <citation type="submission" date="2020-05" db="EMBL/GenBank/DDBJ databases">
        <authorList>
            <person name="Chiriac C."/>
            <person name="Salcher M."/>
            <person name="Ghai R."/>
            <person name="Kavagutti S V."/>
        </authorList>
    </citation>
    <scope>NUCLEOTIDE SEQUENCE</scope>
</reference>
<name>A0A6J6J4D0_9ZZZZ</name>
<organism evidence="1">
    <name type="scientific">freshwater metagenome</name>
    <dbReference type="NCBI Taxonomy" id="449393"/>
    <lineage>
        <taxon>unclassified sequences</taxon>
        <taxon>metagenomes</taxon>
        <taxon>ecological metagenomes</taxon>
    </lineage>
</organism>
<accession>A0A6J6J4D0</accession>
<sequence length="271" mass="30134">MSGERARALLSSIDVAEGIAALTRFEAVLTLAELRRHDRFAPQRDAAMAELARMVLERWRLHNYARPTALAALVDLGDYDTPAQLIIDRLEANEVNSADLRVAARLLRLRGSRNSARWLHLVANHLEEEGGELTIETTTTIVERLRGRWLAADDLVEHVVPEEIDPPAELEGPIAVPGTTDLVVRPIKSRQQLDRFSHHLVNCASTYLPLIRAGATRLLGIELEGVPVELIEIHPRTGVIKQWKAKRNAAPDPLRKRVVEPFLVAQGLVAS</sequence>
<evidence type="ECO:0000313" key="1">
    <source>
        <dbReference type="EMBL" id="CAB4631638.1"/>
    </source>
</evidence>
<dbReference type="AlphaFoldDB" id="A0A6J6J4D0"/>
<proteinExistence type="predicted"/>
<gene>
    <name evidence="1" type="ORF">UFOPK2086_00366</name>
</gene>
<dbReference type="EMBL" id="CAEZVQ010000028">
    <property type="protein sequence ID" value="CAB4631638.1"/>
    <property type="molecule type" value="Genomic_DNA"/>
</dbReference>